<keyword evidence="6" id="KW-1185">Reference proteome</keyword>
<dbReference type="InterPro" id="IPR050710">
    <property type="entry name" value="Band7/mec-2_domain"/>
</dbReference>
<dbReference type="PANTHER" id="PTHR43327">
    <property type="entry name" value="STOMATIN-LIKE PROTEIN 2, MITOCHONDRIAL"/>
    <property type="match status" value="1"/>
</dbReference>
<protein>
    <recommendedName>
        <fullName evidence="4">Band 7 domain-containing protein</fullName>
    </recommendedName>
</protein>
<dbReference type="InterPro" id="IPR001107">
    <property type="entry name" value="Band_7"/>
</dbReference>
<accession>A0A7C9MUQ6</accession>
<evidence type="ECO:0000256" key="2">
    <source>
        <dbReference type="SAM" id="MobiDB-lite"/>
    </source>
</evidence>
<sequence length="695" mass="74913">MILVYFSLAMWLMGFIILYYIIKESVVLVGGMEIAVLERRWLGRNMPQGRVVARKSEVGVQARTLGPGLHFLIPFLYKATKSEFLEIGTGAVGLVESIDGNPVPPGNIFAKEVAGHDAFQDGEAFLENEGEKGPQIQILPPGKYRINPFLFSVGVEPAVEIPQGKIGMVTAQDGAPIDTGRLLAKRVAGHSNFENGRNFLEAGGQKGPQIDILLPGTYRINTKLFTVVVTDATVIEQGMVGLVTALDGVPLPEQEFVAKSVAGHSDFQNAQAFLDTGGQRGPQLDVLRPGTYYINPMMFQVSADSVTVVERGQVAVVVSNVGEEPTQEVKIRLGAAQAARPQGGGFQEVYVVPKGYRGIQEEVAGPGRYYLNRRAFIPYIVDTTNITIDWDDAKDTRFDPLKVISKDGFTIGVSVKVVVRVRPDQAPYMVAKVGSIDNLIIHVVHPMIDSSFRNQASATSAMNFMQDRQDEQKKAEDRTKSELEKYHVECVSVLICQITLPQDLMDTQTKKIIAQQEQAQYTEQQKAEQARIATEKTRAEADQQKVLVASEINVKVAEQNRQATIKSAEAEGEALRLKAEGEAKGITAKGEAEGNKILAVGEATAKAFELQGKVIGGSGLTAIALAERIKDGQIKVTPDVLVQGSGAGELGGLLAAFLVNHMTKAVTPAGATQPLAPSMPQEATAGDAPEGQANA</sequence>
<dbReference type="Proteomes" id="UP000482487">
    <property type="component" value="Unassembled WGS sequence"/>
</dbReference>
<evidence type="ECO:0000256" key="1">
    <source>
        <dbReference type="ARBA" id="ARBA00004167"/>
    </source>
</evidence>
<dbReference type="PANTHER" id="PTHR43327:SF10">
    <property type="entry name" value="STOMATIN-LIKE PROTEIN 2, MITOCHONDRIAL"/>
    <property type="match status" value="1"/>
</dbReference>
<dbReference type="Pfam" id="PF01145">
    <property type="entry name" value="Band_7"/>
    <property type="match status" value="1"/>
</dbReference>
<organism evidence="5 6">
    <name type="scientific">Solidesulfovibrio aerotolerans</name>
    <dbReference type="NCBI Taxonomy" id="295255"/>
    <lineage>
        <taxon>Bacteria</taxon>
        <taxon>Pseudomonadati</taxon>
        <taxon>Thermodesulfobacteriota</taxon>
        <taxon>Desulfovibrionia</taxon>
        <taxon>Desulfovibrionales</taxon>
        <taxon>Desulfovibrionaceae</taxon>
        <taxon>Solidesulfovibrio</taxon>
    </lineage>
</organism>
<name>A0A7C9MUQ6_9BACT</name>
<dbReference type="InterPro" id="IPR036013">
    <property type="entry name" value="Band_7/SPFH_dom_sf"/>
</dbReference>
<keyword evidence="3" id="KW-0472">Membrane</keyword>
<evidence type="ECO:0000256" key="3">
    <source>
        <dbReference type="SAM" id="Phobius"/>
    </source>
</evidence>
<evidence type="ECO:0000313" key="6">
    <source>
        <dbReference type="Proteomes" id="UP000482487"/>
    </source>
</evidence>
<dbReference type="AlphaFoldDB" id="A0A7C9MUQ6"/>
<comment type="subcellular location">
    <subcellularLocation>
        <location evidence="1">Membrane</location>
        <topology evidence="1">Single-pass membrane protein</topology>
    </subcellularLocation>
</comment>
<gene>
    <name evidence="5" type="ORF">GTA51_07050</name>
</gene>
<reference evidence="5 6" key="1">
    <citation type="submission" date="2020-01" db="EMBL/GenBank/DDBJ databases">
        <title>Genome sequence of Desulfovibrio aerotolerans DSM 16695(T).</title>
        <authorList>
            <person name="Karnachuk O."/>
            <person name="Avakyan M."/>
            <person name="Mardanov A."/>
            <person name="Kadnikov V."/>
            <person name="Ravin N."/>
        </authorList>
    </citation>
    <scope>NUCLEOTIDE SEQUENCE [LARGE SCALE GENOMIC DNA]</scope>
    <source>
        <strain evidence="5 6">DSM 16695</strain>
    </source>
</reference>
<keyword evidence="3" id="KW-0812">Transmembrane</keyword>
<keyword evidence="3" id="KW-1133">Transmembrane helix</keyword>
<dbReference type="GO" id="GO:0016020">
    <property type="term" value="C:membrane"/>
    <property type="evidence" value="ECO:0007669"/>
    <property type="project" value="UniProtKB-SubCell"/>
</dbReference>
<comment type="caution">
    <text evidence="5">The sequence shown here is derived from an EMBL/GenBank/DDBJ whole genome shotgun (WGS) entry which is preliminary data.</text>
</comment>
<feature type="region of interest" description="Disordered" evidence="2">
    <location>
        <begin position="670"/>
        <end position="695"/>
    </location>
</feature>
<dbReference type="OrthoDB" id="501008at2"/>
<proteinExistence type="predicted"/>
<dbReference type="SUPFAM" id="SSF117892">
    <property type="entry name" value="Band 7/SPFH domain"/>
    <property type="match status" value="1"/>
</dbReference>
<dbReference type="Gene3D" id="3.30.479.30">
    <property type="entry name" value="Band 7 domain"/>
    <property type="match status" value="1"/>
</dbReference>
<feature type="transmembrane region" description="Helical" evidence="3">
    <location>
        <begin position="5"/>
        <end position="22"/>
    </location>
</feature>
<evidence type="ECO:0000313" key="5">
    <source>
        <dbReference type="EMBL" id="MYL82894.1"/>
    </source>
</evidence>
<evidence type="ECO:0000259" key="4">
    <source>
        <dbReference type="Pfam" id="PF01145"/>
    </source>
</evidence>
<dbReference type="EMBL" id="WVUD01000008">
    <property type="protein sequence ID" value="MYL82894.1"/>
    <property type="molecule type" value="Genomic_DNA"/>
</dbReference>
<feature type="domain" description="Band 7" evidence="4">
    <location>
        <begin position="353"/>
        <end position="528"/>
    </location>
</feature>